<protein>
    <recommendedName>
        <fullName evidence="6">Cell division protein FtsL</fullName>
    </recommendedName>
</protein>
<keyword evidence="3" id="KW-1133">Transmembrane helix</keyword>
<feature type="region of interest" description="Disordered" evidence="2">
    <location>
        <begin position="175"/>
        <end position="314"/>
    </location>
</feature>
<comment type="caution">
    <text evidence="4">The sequence shown here is derived from an EMBL/GenBank/DDBJ whole genome shotgun (WGS) entry which is preliminary data.</text>
</comment>
<evidence type="ECO:0000313" key="4">
    <source>
        <dbReference type="EMBL" id="MCZ9305028.1"/>
    </source>
</evidence>
<keyword evidence="3" id="KW-0472">Membrane</keyword>
<keyword evidence="5" id="KW-1185">Reference proteome</keyword>
<feature type="transmembrane region" description="Helical" evidence="3">
    <location>
        <begin position="110"/>
        <end position="130"/>
    </location>
</feature>
<evidence type="ECO:0000256" key="1">
    <source>
        <dbReference type="SAM" id="Coils"/>
    </source>
</evidence>
<gene>
    <name evidence="4" type="ORF">L8U58_05685</name>
</gene>
<feature type="compositionally biased region" description="Basic and acidic residues" evidence="2">
    <location>
        <begin position="41"/>
        <end position="76"/>
    </location>
</feature>
<feature type="compositionally biased region" description="Pro residues" evidence="2">
    <location>
        <begin position="278"/>
        <end position="293"/>
    </location>
</feature>
<proteinExistence type="predicted"/>
<feature type="coiled-coil region" evidence="1">
    <location>
        <begin position="138"/>
        <end position="172"/>
    </location>
</feature>
<feature type="compositionally biased region" description="Basic and acidic residues" evidence="2">
    <location>
        <begin position="12"/>
        <end position="27"/>
    </location>
</feature>
<feature type="compositionally biased region" description="Pro residues" evidence="2">
    <location>
        <begin position="301"/>
        <end position="314"/>
    </location>
</feature>
<reference evidence="4" key="1">
    <citation type="submission" date="2022-02" db="EMBL/GenBank/DDBJ databases">
        <title>Corynebacterium sp. from urogenital microbiome.</title>
        <authorList>
            <person name="Cappelli E.A."/>
            <person name="Ribeiro T.G."/>
            <person name="Peixe L."/>
        </authorList>
    </citation>
    <scope>NUCLEOTIDE SEQUENCE</scope>
    <source>
        <strain evidence="4">C9Ua_112</strain>
    </source>
</reference>
<feature type="region of interest" description="Disordered" evidence="2">
    <location>
        <begin position="1"/>
        <end position="90"/>
    </location>
</feature>
<evidence type="ECO:0000256" key="3">
    <source>
        <dbReference type="SAM" id="Phobius"/>
    </source>
</evidence>
<keyword evidence="3" id="KW-0812">Transmembrane</keyword>
<name>A0A9X3RTA2_9CORY</name>
<feature type="compositionally biased region" description="Basic and acidic residues" evidence="2">
    <location>
        <begin position="189"/>
        <end position="208"/>
    </location>
</feature>
<feature type="compositionally biased region" description="Basic and acidic residues" evidence="2">
    <location>
        <begin position="222"/>
        <end position="231"/>
    </location>
</feature>
<dbReference type="RefSeq" id="WP_051894313.1">
    <property type="nucleotide sequence ID" value="NZ_JAKMUV010000005.1"/>
</dbReference>
<evidence type="ECO:0008006" key="6">
    <source>
        <dbReference type="Google" id="ProtNLM"/>
    </source>
</evidence>
<evidence type="ECO:0000256" key="2">
    <source>
        <dbReference type="SAM" id="MobiDB-lite"/>
    </source>
</evidence>
<accession>A0A9X3RTA2</accession>
<dbReference type="AlphaFoldDB" id="A0A9X3RTA2"/>
<dbReference type="GeneID" id="301813032"/>
<organism evidence="4 5">
    <name type="scientific">Corynebacterium macclintockiae</name>
    <dbReference type="NCBI Taxonomy" id="2913501"/>
    <lineage>
        <taxon>Bacteria</taxon>
        <taxon>Bacillati</taxon>
        <taxon>Actinomycetota</taxon>
        <taxon>Actinomycetes</taxon>
        <taxon>Mycobacteriales</taxon>
        <taxon>Corynebacteriaceae</taxon>
        <taxon>Corynebacterium</taxon>
    </lineage>
</organism>
<dbReference type="EMBL" id="JAKMUV010000005">
    <property type="protein sequence ID" value="MCZ9305028.1"/>
    <property type="molecule type" value="Genomic_DNA"/>
</dbReference>
<keyword evidence="1" id="KW-0175">Coiled coil</keyword>
<evidence type="ECO:0000313" key="5">
    <source>
        <dbReference type="Proteomes" id="UP001146505"/>
    </source>
</evidence>
<dbReference type="Proteomes" id="UP001146505">
    <property type="component" value="Unassembled WGS sequence"/>
</dbReference>
<sequence>MTAPGTIRTRRPHNDRAATGTRPERSTSRSASRFAEGLTEPTRRNRSDWSGTRADRPNRTDSTERIGRIGRSDHSRRFGGSRTGSRQQVSVRGRRIIALERGNPQLTRRIVFAVAVFVVGVISVMALSGVTTKQSFQIAEAQKRSTTLENQIESLNRDVANAKSSANIAKEASEMGMVSPKQAGILEDQGGKIKERRPAEAEGGKEVVDVNGNAKRRGATSDPEKTNRVEGLHPNNPVVAGDRAPDVNASAPGNAQNSGGLPYSGGQAGAPAGRPGAAPAPAPAPAAPAPAPAPAGQAPAAPVPAAPPAPAPAR</sequence>